<dbReference type="PROSITE" id="PS00061">
    <property type="entry name" value="ADH_SHORT"/>
    <property type="match status" value="1"/>
</dbReference>
<evidence type="ECO:0000313" key="4">
    <source>
        <dbReference type="EMBL" id="ADG73783.1"/>
    </source>
</evidence>
<keyword evidence="2" id="KW-0560">Oxidoreductase</keyword>
<dbReference type="SUPFAM" id="SSF51735">
    <property type="entry name" value="NAD(P)-binding Rossmann-fold domains"/>
    <property type="match status" value="1"/>
</dbReference>
<dbReference type="PRINTS" id="PR00080">
    <property type="entry name" value="SDRFAMILY"/>
</dbReference>
<comment type="similarity">
    <text evidence="1">Belongs to the short-chain dehydrogenases/reductases (SDR) family.</text>
</comment>
<feature type="domain" description="Ketoreductase" evidence="3">
    <location>
        <begin position="7"/>
        <end position="186"/>
    </location>
</feature>
<gene>
    <name evidence="4" type="ordered locus">Cfla_0873</name>
</gene>
<dbReference type="InterPro" id="IPR020904">
    <property type="entry name" value="Sc_DH/Rdtase_CS"/>
</dbReference>
<dbReference type="InterPro" id="IPR002347">
    <property type="entry name" value="SDR_fam"/>
</dbReference>
<dbReference type="PANTHER" id="PTHR42760">
    <property type="entry name" value="SHORT-CHAIN DEHYDROGENASES/REDUCTASES FAMILY MEMBER"/>
    <property type="match status" value="1"/>
</dbReference>
<dbReference type="KEGG" id="cfl:Cfla_0873"/>
<dbReference type="Pfam" id="PF13561">
    <property type="entry name" value="adh_short_C2"/>
    <property type="match status" value="1"/>
</dbReference>
<dbReference type="RefSeq" id="WP_013116117.1">
    <property type="nucleotide sequence ID" value="NC_014151.1"/>
</dbReference>
<dbReference type="PRINTS" id="PR00081">
    <property type="entry name" value="GDHRDH"/>
</dbReference>
<dbReference type="FunFam" id="3.40.50.720:FF:000084">
    <property type="entry name" value="Short-chain dehydrogenase reductase"/>
    <property type="match status" value="1"/>
</dbReference>
<proteinExistence type="inferred from homology"/>
<evidence type="ECO:0000313" key="5">
    <source>
        <dbReference type="Proteomes" id="UP000000849"/>
    </source>
</evidence>
<dbReference type="SMART" id="SM00822">
    <property type="entry name" value="PKS_KR"/>
    <property type="match status" value="1"/>
</dbReference>
<accession>D5UK41</accession>
<organism evidence="4 5">
    <name type="scientific">Cellulomonas flavigena (strain ATCC 482 / DSM 20109 / BCRC 11376 / JCM 18109 / NBRC 3775 / NCIMB 8073 / NRS 134)</name>
    <dbReference type="NCBI Taxonomy" id="446466"/>
    <lineage>
        <taxon>Bacteria</taxon>
        <taxon>Bacillati</taxon>
        <taxon>Actinomycetota</taxon>
        <taxon>Actinomycetes</taxon>
        <taxon>Micrococcales</taxon>
        <taxon>Cellulomonadaceae</taxon>
        <taxon>Cellulomonas</taxon>
    </lineage>
</organism>
<evidence type="ECO:0000256" key="2">
    <source>
        <dbReference type="ARBA" id="ARBA00023002"/>
    </source>
</evidence>
<dbReference type="OrthoDB" id="9808187at2"/>
<sequence>MAQAGRRTVVVTGGGTGMGRAVADRCVADGARVVVVGRRLEPLDAVVRGHGPDAVTAVAADLTDPDDVQRVAEVLDGTAVHVLVNNAGGVGGAASPGLHGRLEAWRRVLDQNLLSAMLLTETLWPALARPGGRVVSIGSIAGQRGGGGAYGAAKAGLVAWSAELAARGGPDGITVNVVAPGYVEDTEFFDPGGRSSRHDALVGQTLVGRAGTPADVAAAVAYLAGPDAGYVTGQVLSVNGGAYLGR</sequence>
<dbReference type="AlphaFoldDB" id="D5UK41"/>
<reference evidence="4 5" key="1">
    <citation type="journal article" date="2010" name="Stand. Genomic Sci.">
        <title>Complete genome sequence of Cellulomonas flavigena type strain (134).</title>
        <authorList>
            <person name="Abt B."/>
            <person name="Foster B."/>
            <person name="Lapidus A."/>
            <person name="Clum A."/>
            <person name="Sun H."/>
            <person name="Pukall R."/>
            <person name="Lucas S."/>
            <person name="Glavina Del Rio T."/>
            <person name="Nolan M."/>
            <person name="Tice H."/>
            <person name="Cheng J.F."/>
            <person name="Pitluck S."/>
            <person name="Liolios K."/>
            <person name="Ivanova N."/>
            <person name="Mavromatis K."/>
            <person name="Ovchinnikova G."/>
            <person name="Pati A."/>
            <person name="Goodwin L."/>
            <person name="Chen A."/>
            <person name="Palaniappan K."/>
            <person name="Land M."/>
            <person name="Hauser L."/>
            <person name="Chang Y.J."/>
            <person name="Jeffries C.D."/>
            <person name="Rohde M."/>
            <person name="Goker M."/>
            <person name="Woyke T."/>
            <person name="Bristow J."/>
            <person name="Eisen J.A."/>
            <person name="Markowitz V."/>
            <person name="Hugenholtz P."/>
            <person name="Kyrpides N.C."/>
            <person name="Klenk H.P."/>
        </authorList>
    </citation>
    <scope>NUCLEOTIDE SEQUENCE [LARGE SCALE GENOMIC DNA]</scope>
    <source>
        <strain evidence="5">ATCC 482 / DSM 20109 / BCRC 11376 / JCM 18109 / NBRC 3775 / NCIMB 8073 / NRS 134</strain>
    </source>
</reference>
<dbReference type="STRING" id="446466.Cfla_0873"/>
<dbReference type="InterPro" id="IPR057326">
    <property type="entry name" value="KR_dom"/>
</dbReference>
<name>D5UK41_CELFN</name>
<dbReference type="Proteomes" id="UP000000849">
    <property type="component" value="Chromosome"/>
</dbReference>
<dbReference type="CDD" id="cd05233">
    <property type="entry name" value="SDR_c"/>
    <property type="match status" value="1"/>
</dbReference>
<dbReference type="PANTHER" id="PTHR42760:SF133">
    <property type="entry name" value="3-OXOACYL-[ACYL-CARRIER-PROTEIN] REDUCTASE"/>
    <property type="match status" value="1"/>
</dbReference>
<evidence type="ECO:0000256" key="1">
    <source>
        <dbReference type="ARBA" id="ARBA00006484"/>
    </source>
</evidence>
<keyword evidence="5" id="KW-1185">Reference proteome</keyword>
<dbReference type="eggNOG" id="COG1028">
    <property type="taxonomic scope" value="Bacteria"/>
</dbReference>
<dbReference type="HOGENOM" id="CLU_010194_1_2_11"/>
<dbReference type="Gene3D" id="3.40.50.720">
    <property type="entry name" value="NAD(P)-binding Rossmann-like Domain"/>
    <property type="match status" value="1"/>
</dbReference>
<evidence type="ECO:0000259" key="3">
    <source>
        <dbReference type="SMART" id="SM00822"/>
    </source>
</evidence>
<protein>
    <submittedName>
        <fullName evidence="4">Short-chain dehydrogenase/reductase SDR</fullName>
    </submittedName>
</protein>
<dbReference type="InterPro" id="IPR036291">
    <property type="entry name" value="NAD(P)-bd_dom_sf"/>
</dbReference>
<dbReference type="EMBL" id="CP001964">
    <property type="protein sequence ID" value="ADG73783.1"/>
    <property type="molecule type" value="Genomic_DNA"/>
</dbReference>
<dbReference type="GO" id="GO:0016616">
    <property type="term" value="F:oxidoreductase activity, acting on the CH-OH group of donors, NAD or NADP as acceptor"/>
    <property type="evidence" value="ECO:0007669"/>
    <property type="project" value="TreeGrafter"/>
</dbReference>